<evidence type="ECO:0000313" key="3">
    <source>
        <dbReference type="Proteomes" id="UP000319927"/>
    </source>
</evidence>
<dbReference type="EMBL" id="VIXA01000002">
    <property type="protein sequence ID" value="TWG21601.1"/>
    <property type="molecule type" value="Genomic_DNA"/>
</dbReference>
<comment type="caution">
    <text evidence="2">The sequence shown here is derived from an EMBL/GenBank/DDBJ whole genome shotgun (WGS) entry which is preliminary data.</text>
</comment>
<name>A0A561WCK7_9ACTN</name>
<proteinExistence type="predicted"/>
<keyword evidence="3" id="KW-1185">Reference proteome</keyword>
<dbReference type="RefSeq" id="WP_154939234.1">
    <property type="nucleotide sequence ID" value="NZ_VIXA01000002.1"/>
</dbReference>
<dbReference type="Pfam" id="PF13673">
    <property type="entry name" value="Acetyltransf_10"/>
    <property type="match status" value="1"/>
</dbReference>
<evidence type="ECO:0000313" key="2">
    <source>
        <dbReference type="EMBL" id="TWG21601.1"/>
    </source>
</evidence>
<reference evidence="2 3" key="1">
    <citation type="submission" date="2019-06" db="EMBL/GenBank/DDBJ databases">
        <title>Sequencing the genomes of 1000 actinobacteria strains.</title>
        <authorList>
            <person name="Klenk H.-P."/>
        </authorList>
    </citation>
    <scope>NUCLEOTIDE SEQUENCE [LARGE SCALE GENOMIC DNA]</scope>
    <source>
        <strain evidence="2 3">DSM 102131</strain>
    </source>
</reference>
<dbReference type="OrthoDB" id="4936934at2"/>
<sequence length="47" mass="5738">MELFSAWVTDHLSTLEHVTVHSSERAVPFYQRVGFQHDQRWLRWQPE</sequence>
<dbReference type="GO" id="GO:0016747">
    <property type="term" value="F:acyltransferase activity, transferring groups other than amino-acyl groups"/>
    <property type="evidence" value="ECO:0007669"/>
    <property type="project" value="InterPro"/>
</dbReference>
<gene>
    <name evidence="2" type="ORF">FHX75_12114</name>
</gene>
<dbReference type="AlphaFoldDB" id="A0A561WCK7"/>
<dbReference type="InterPro" id="IPR000182">
    <property type="entry name" value="GNAT_dom"/>
</dbReference>
<dbReference type="Proteomes" id="UP000319927">
    <property type="component" value="Unassembled WGS sequence"/>
</dbReference>
<accession>A0A561WCK7</accession>
<keyword evidence="2" id="KW-0808">Transferase</keyword>
<protein>
    <submittedName>
        <fullName evidence="2">Acetyltransferase (GNAT) family protein</fullName>
    </submittedName>
</protein>
<feature type="domain" description="N-acetyltransferase" evidence="1">
    <location>
        <begin position="15"/>
        <end position="38"/>
    </location>
</feature>
<organism evidence="2 3">
    <name type="scientific">Micromonospora palomenae</name>
    <dbReference type="NCBI Taxonomy" id="1461247"/>
    <lineage>
        <taxon>Bacteria</taxon>
        <taxon>Bacillati</taxon>
        <taxon>Actinomycetota</taxon>
        <taxon>Actinomycetes</taxon>
        <taxon>Micromonosporales</taxon>
        <taxon>Micromonosporaceae</taxon>
        <taxon>Micromonospora</taxon>
    </lineage>
</organism>
<evidence type="ECO:0000259" key="1">
    <source>
        <dbReference type="Pfam" id="PF13673"/>
    </source>
</evidence>